<comment type="caution">
    <text evidence="2">The sequence shown here is derived from an EMBL/GenBank/DDBJ whole genome shotgun (WGS) entry which is preliminary data.</text>
</comment>
<protein>
    <submittedName>
        <fullName evidence="2">Pks3 protein</fullName>
    </submittedName>
</protein>
<accession>A0A812ZL59</accession>
<feature type="region of interest" description="Disordered" evidence="1">
    <location>
        <begin position="116"/>
        <end position="144"/>
    </location>
</feature>
<gene>
    <name evidence="2" type="primary">pks3</name>
    <name evidence="2" type="ORF">SNEC2469_LOCUS24792</name>
</gene>
<dbReference type="Proteomes" id="UP000601435">
    <property type="component" value="Unassembled WGS sequence"/>
</dbReference>
<reference evidence="2" key="1">
    <citation type="submission" date="2021-02" db="EMBL/GenBank/DDBJ databases">
        <authorList>
            <person name="Dougan E. K."/>
            <person name="Rhodes N."/>
            <person name="Thang M."/>
            <person name="Chan C."/>
        </authorList>
    </citation>
    <scope>NUCLEOTIDE SEQUENCE</scope>
</reference>
<proteinExistence type="predicted"/>
<feature type="non-terminal residue" evidence="2">
    <location>
        <position position="1"/>
    </location>
</feature>
<dbReference type="AlphaFoldDB" id="A0A812ZL59"/>
<dbReference type="OrthoDB" id="428669at2759"/>
<sequence>MVECVMAVDSDDALEIASDEEIEEITSGSSSNADEEAYWLDSTEGSDVSSESCELLDFNQPSPRMHNLEDISPVEHSELLQNCLDYCSHTWPSPEVHESLLHSMLGVNSGYSAPSGLVPPRLRNPADLSSLPFSDGSDQESTKDTATSCLDVHSTLTSGQLGLRPSALNPQLTSKHAKKAHMQRLVHQEIERKKLEEMSGSWPGGGANMRRRQAEALLPLLEDLGYTLDDVEALLESCRDDTHKVQLEVDALLEASKNKAHSWLTSVPRKRQRESGLRELRKQELGVLKSKFGTVMRELEDRGEDRNPELVGESVRQPVWSDLTGDWGEERPETVTAAAKMDGMPEVSSIKHMSRADCRKLLRQLKSLVHAPAVLYKALAARAMDEYARVKPRTFQDCRQITFWQFAGSERSGCGADCYAGKQFFDFLNDSEDKASFRARLPDIHPIAAVYMLQTMMESNNVVNLIFQEVARYVAERITSLDRDGLGRLVYVFAK</sequence>
<evidence type="ECO:0000256" key="1">
    <source>
        <dbReference type="SAM" id="MobiDB-lite"/>
    </source>
</evidence>
<name>A0A812ZL59_9DINO</name>
<evidence type="ECO:0000313" key="3">
    <source>
        <dbReference type="Proteomes" id="UP000601435"/>
    </source>
</evidence>
<organism evidence="2 3">
    <name type="scientific">Symbiodinium necroappetens</name>
    <dbReference type="NCBI Taxonomy" id="1628268"/>
    <lineage>
        <taxon>Eukaryota</taxon>
        <taxon>Sar</taxon>
        <taxon>Alveolata</taxon>
        <taxon>Dinophyceae</taxon>
        <taxon>Suessiales</taxon>
        <taxon>Symbiodiniaceae</taxon>
        <taxon>Symbiodinium</taxon>
    </lineage>
</organism>
<dbReference type="EMBL" id="CAJNJA010048188">
    <property type="protein sequence ID" value="CAE7829491.1"/>
    <property type="molecule type" value="Genomic_DNA"/>
</dbReference>
<evidence type="ECO:0000313" key="2">
    <source>
        <dbReference type="EMBL" id="CAE7829491.1"/>
    </source>
</evidence>
<keyword evidence="3" id="KW-1185">Reference proteome</keyword>